<proteinExistence type="predicted"/>
<dbReference type="EMBL" id="VNIQ01000003">
    <property type="protein sequence ID" value="TYQ05195.1"/>
    <property type="molecule type" value="Genomic_DNA"/>
</dbReference>
<gene>
    <name evidence="2" type="ORF">FNL38_103546</name>
</gene>
<dbReference type="PANTHER" id="PTHR23537:SF1">
    <property type="entry name" value="SUGAR TRANSPORTER"/>
    <property type="match status" value="1"/>
</dbReference>
<dbReference type="Gene3D" id="1.20.1250.20">
    <property type="entry name" value="MFS general substrate transporter like domains"/>
    <property type="match status" value="2"/>
</dbReference>
<protein>
    <submittedName>
        <fullName evidence="2">Putative MFS family arabinose efflux permease</fullName>
    </submittedName>
</protein>
<evidence type="ECO:0000313" key="2">
    <source>
        <dbReference type="EMBL" id="TYQ05195.1"/>
    </source>
</evidence>
<dbReference type="GO" id="GO:0005886">
    <property type="term" value="C:plasma membrane"/>
    <property type="evidence" value="ECO:0007669"/>
    <property type="project" value="TreeGrafter"/>
</dbReference>
<accession>A0A652YS85</accession>
<organism evidence="2">
    <name type="scientific">Nocardia globerula</name>
    <dbReference type="NCBI Taxonomy" id="1818"/>
    <lineage>
        <taxon>Bacteria</taxon>
        <taxon>Bacillati</taxon>
        <taxon>Actinomycetota</taxon>
        <taxon>Actinomycetes</taxon>
        <taxon>Mycobacteriales</taxon>
        <taxon>Nocardiaceae</taxon>
        <taxon>Nocardia</taxon>
    </lineage>
</organism>
<reference evidence="2" key="1">
    <citation type="submission" date="2019-07" db="EMBL/GenBank/DDBJ databases">
        <title>Genomic Encyclopedia of Type Strains, Phase IV (KMG-IV): sequencing the most valuable type-strain genomes for metagenomic binning, comparative biology and taxonomic classification.</title>
        <authorList>
            <person name="Goeker M."/>
        </authorList>
    </citation>
    <scope>NUCLEOTIDE SEQUENCE</scope>
    <source>
        <strain evidence="2">DSM 44596</strain>
    </source>
</reference>
<feature type="transmembrane region" description="Helical" evidence="1">
    <location>
        <begin position="386"/>
        <end position="407"/>
    </location>
</feature>
<keyword evidence="1" id="KW-1133">Transmembrane helix</keyword>
<feature type="transmembrane region" description="Helical" evidence="1">
    <location>
        <begin position="355"/>
        <end position="374"/>
    </location>
</feature>
<keyword evidence="1" id="KW-0812">Transmembrane</keyword>
<feature type="transmembrane region" description="Helical" evidence="1">
    <location>
        <begin position="197"/>
        <end position="215"/>
    </location>
</feature>
<keyword evidence="1" id="KW-0472">Membrane</keyword>
<dbReference type="Pfam" id="PF06779">
    <property type="entry name" value="MFS_4"/>
    <property type="match status" value="1"/>
</dbReference>
<feature type="transmembrane region" description="Helical" evidence="1">
    <location>
        <begin position="132"/>
        <end position="155"/>
    </location>
</feature>
<feature type="transmembrane region" description="Helical" evidence="1">
    <location>
        <begin position="274"/>
        <end position="294"/>
    </location>
</feature>
<feature type="transmembrane region" description="Helical" evidence="1">
    <location>
        <begin position="167"/>
        <end position="191"/>
    </location>
</feature>
<dbReference type="SUPFAM" id="SSF103473">
    <property type="entry name" value="MFS general substrate transporter"/>
    <property type="match status" value="1"/>
</dbReference>
<dbReference type="AlphaFoldDB" id="A0A652YS85"/>
<comment type="caution">
    <text evidence="2">The sequence shown here is derived from an EMBL/GenBank/DDBJ whole genome shotgun (WGS) entry which is preliminary data.</text>
</comment>
<dbReference type="PANTHER" id="PTHR23537">
    <property type="match status" value="1"/>
</dbReference>
<feature type="transmembrane region" description="Helical" evidence="1">
    <location>
        <begin position="43"/>
        <end position="61"/>
    </location>
</feature>
<evidence type="ECO:0000256" key="1">
    <source>
        <dbReference type="SAM" id="Phobius"/>
    </source>
</evidence>
<sequence>MLRAVGGCDYQSGAKRSWRFGAAAAHDKTMTTVHNDVFPRAHAVQAAAALAASMGIGRFVYTPILPLMHTQAGLSASLGATLATANYVGYLIGALAGILIPGVVRSAAVMRMSLVVLIATLALMPTTHDGSIWFALRLVAGIASALVFMIAVSALHAHLRGQSQFLAGWGFGGVGLGIALSGVLVFVVRFVGTWSTAWLASAALAVVCAAVAWGLTTEPRPIITPDAPGTPSPQRWFTALFISYFLEGIGYIIAGTFLVAAIDLAAPEWVGSGAWIVVGLAAFPSCALWAWLSLRWSRPTLLLAALLIQAVGIALPALIGGVGPALISAFLFGVTFLGIGSIVLAIGAHLQFPRAVALLTAGYSVGQILGPLVVTPLLRDGYRDALLLGAAIVLAAACAAAALRFRFPHDVDAAPRKVTPNEEAVFDVR</sequence>
<dbReference type="InterPro" id="IPR036259">
    <property type="entry name" value="MFS_trans_sf"/>
</dbReference>
<name>A0A652YS85_NOCGL</name>
<feature type="transmembrane region" description="Helical" evidence="1">
    <location>
        <begin position="301"/>
        <end position="319"/>
    </location>
</feature>
<dbReference type="InterPro" id="IPR010645">
    <property type="entry name" value="MFS_4"/>
</dbReference>
<feature type="transmembrane region" description="Helical" evidence="1">
    <location>
        <begin position="236"/>
        <end position="262"/>
    </location>
</feature>
<feature type="transmembrane region" description="Helical" evidence="1">
    <location>
        <begin position="325"/>
        <end position="348"/>
    </location>
</feature>
<feature type="transmembrane region" description="Helical" evidence="1">
    <location>
        <begin position="81"/>
        <end position="101"/>
    </location>
</feature>